<reference evidence="5" key="2">
    <citation type="journal article" date="2017" name="Front. Cell. Infect. Microbiol.">
        <title>Analysis of the Salivary Gland Transcriptome of Unfed and Partially Fed Amblyomma sculptum Ticks and Descriptive Proteome of the Saliva.</title>
        <authorList>
            <person name="Esteves E."/>
            <person name="Maruyama S.R."/>
            <person name="Kawahara R."/>
            <person name="Fujita A."/>
            <person name="Martins L.A."/>
            <person name="Righi A.A."/>
            <person name="Costa F.B."/>
            <person name="Palmisano G."/>
            <person name="Labruna M.B."/>
            <person name="Sa-Nunes A."/>
            <person name="Ribeiro J.M.C."/>
            <person name="Fogaca A.C."/>
        </authorList>
    </citation>
    <scope>NUCLEOTIDE SEQUENCE</scope>
</reference>
<accession>A0A1E1XLQ5</accession>
<name>A0A1E1XLQ5_AMBSC</name>
<proteinExistence type="evidence at transcript level"/>
<dbReference type="EMBL" id="GFAA01003177">
    <property type="protein sequence ID" value="JAU00258.1"/>
    <property type="molecule type" value="mRNA"/>
</dbReference>
<evidence type="ECO:0000256" key="3">
    <source>
        <dbReference type="ARBA" id="ARBA00016811"/>
    </source>
</evidence>
<evidence type="ECO:0000256" key="1">
    <source>
        <dbReference type="ARBA" id="ARBA00004123"/>
    </source>
</evidence>
<feature type="non-terminal residue" evidence="5">
    <location>
        <position position="1"/>
    </location>
</feature>
<evidence type="ECO:0000256" key="2">
    <source>
        <dbReference type="ARBA" id="ARBA00010391"/>
    </source>
</evidence>
<dbReference type="PANTHER" id="PTHR16055:SF2">
    <property type="entry name" value="INTEGRATOR COMPLEX SUBUNIT 10"/>
    <property type="match status" value="1"/>
</dbReference>
<dbReference type="PRINTS" id="PR02106">
    <property type="entry name" value="INTSUBUNIT10"/>
</dbReference>
<reference evidence="5" key="1">
    <citation type="submission" date="2016-09" db="EMBL/GenBank/DDBJ databases">
        <authorList>
            <person name="Capua I."/>
            <person name="De Benedictis P."/>
            <person name="Joannis T."/>
            <person name="Lombin L.H."/>
            <person name="Cattoli G."/>
        </authorList>
    </citation>
    <scope>NUCLEOTIDE SEQUENCE</scope>
</reference>
<dbReference type="GO" id="GO:0032039">
    <property type="term" value="C:integrator complex"/>
    <property type="evidence" value="ECO:0007669"/>
    <property type="project" value="InterPro"/>
</dbReference>
<sequence length="712" mass="80985">KESETDEEYLISMARGCQKSDPYFTKSWMLTAKTLFPDNFGIQYEAYCLAADSGNIKEASSYLEEMFRKFPSEHRLWDEVYKIANALRADTLDAEATFLRDMFNHLPTASQHDILLSIAEHCMDTAEHCRLMLLLLRKFPEKVVEHGVKLIDTLQMAEKHSHCQTPLNQFRKLLVCDVAPLVLKLGVELPVKQTYRLIHKCIEFYTMFIYAPNRNKLDLFMKSSLEGGGGGSSTDGGGASEAELWRQLFSFVACAGRRLRWELSELLQEPLSLLQEAHWQRIRALLLARPAPPAPTDLSAGAAVDPEELLAAQHKQVFYCTIVIFLHALYNYGKHINPSWFPGATNDVQCILLEGPRWANPAVEPMFELSPTTVFKSGNAVLADDRKFWRPKHKKRKVETEGKEAEPPALTVSKCIPAESAVVLTQSFLTAIRCWSILQYLKKELARLSQHIHLEEWPWFQSFLIESLIYQDQPKEAVAKLYKIAEATTDPATKNKVNLQLASCFHSFGESSAACSKLLDVVCSLPETSVAASATPYHTPETLHRKPERKLVFACYDRAEVLCFCMKTLITCFKDKVLMQFSRDDLALGHLIVMTQYDWPEEEPLFRKLLDIIKKQGSFCYGLFFNYLINADMLEEFMYITTSNGGGVTLDLLPTSTTQVGRQRAVTRGVNKGAKEDLRLAMEKQVARCDDDLEQLLVTFFKQERELLEQQL</sequence>
<dbReference type="InterPro" id="IPR026164">
    <property type="entry name" value="Int_cplx_su10"/>
</dbReference>
<keyword evidence="4" id="KW-0539">Nucleus</keyword>
<dbReference type="PANTHER" id="PTHR16055">
    <property type="entry name" value="INTEGRATOR COMPLEX SUBUNIT 10"/>
    <property type="match status" value="1"/>
</dbReference>
<evidence type="ECO:0000256" key="4">
    <source>
        <dbReference type="ARBA" id="ARBA00023242"/>
    </source>
</evidence>
<dbReference type="GO" id="GO:0016180">
    <property type="term" value="P:snRNA processing"/>
    <property type="evidence" value="ECO:0007669"/>
    <property type="project" value="InterPro"/>
</dbReference>
<dbReference type="AlphaFoldDB" id="A0A1E1XLQ5"/>
<dbReference type="Pfam" id="PF21045">
    <property type="entry name" value="INT10"/>
    <property type="match status" value="2"/>
</dbReference>
<evidence type="ECO:0000313" key="5">
    <source>
        <dbReference type="EMBL" id="JAU00258.1"/>
    </source>
</evidence>
<protein>
    <recommendedName>
        <fullName evidence="3">Integrator complex subunit 10</fullName>
    </recommendedName>
</protein>
<comment type="similarity">
    <text evidence="2">Belongs to the Integrator subunit 10 family.</text>
</comment>
<comment type="subcellular location">
    <subcellularLocation>
        <location evidence="1">Nucleus</location>
    </subcellularLocation>
</comment>
<organism evidence="5">
    <name type="scientific">Amblyomma sculptum</name>
    <name type="common">Tick</name>
    <dbReference type="NCBI Taxonomy" id="1581419"/>
    <lineage>
        <taxon>Eukaryota</taxon>
        <taxon>Metazoa</taxon>
        <taxon>Ecdysozoa</taxon>
        <taxon>Arthropoda</taxon>
        <taxon>Chelicerata</taxon>
        <taxon>Arachnida</taxon>
        <taxon>Acari</taxon>
        <taxon>Parasitiformes</taxon>
        <taxon>Ixodida</taxon>
        <taxon>Ixodoidea</taxon>
        <taxon>Ixodidae</taxon>
        <taxon>Amblyomminae</taxon>
        <taxon>Amblyomma</taxon>
    </lineage>
</organism>